<dbReference type="Gramene" id="OPUNC10G08770.1">
    <property type="protein sequence ID" value="OPUNC10G08770.1"/>
    <property type="gene ID" value="OPUNC10G08770"/>
</dbReference>
<evidence type="ECO:0000256" key="1">
    <source>
        <dbReference type="SAM" id="MobiDB-lite"/>
    </source>
</evidence>
<accession>A0A0E0M7Q6</accession>
<evidence type="ECO:0000313" key="3">
    <source>
        <dbReference type="Proteomes" id="UP000026962"/>
    </source>
</evidence>
<feature type="region of interest" description="Disordered" evidence="1">
    <location>
        <begin position="1"/>
        <end position="22"/>
    </location>
</feature>
<dbReference type="Proteomes" id="UP000026962">
    <property type="component" value="Chromosome 10"/>
</dbReference>
<proteinExistence type="predicted"/>
<keyword evidence="3" id="KW-1185">Reference proteome</keyword>
<organism evidence="2">
    <name type="scientific">Oryza punctata</name>
    <name type="common">Red rice</name>
    <dbReference type="NCBI Taxonomy" id="4537"/>
    <lineage>
        <taxon>Eukaryota</taxon>
        <taxon>Viridiplantae</taxon>
        <taxon>Streptophyta</taxon>
        <taxon>Embryophyta</taxon>
        <taxon>Tracheophyta</taxon>
        <taxon>Spermatophyta</taxon>
        <taxon>Magnoliopsida</taxon>
        <taxon>Liliopsida</taxon>
        <taxon>Poales</taxon>
        <taxon>Poaceae</taxon>
        <taxon>BOP clade</taxon>
        <taxon>Oryzoideae</taxon>
        <taxon>Oryzeae</taxon>
        <taxon>Oryzinae</taxon>
        <taxon>Oryza</taxon>
    </lineage>
</organism>
<dbReference type="AlphaFoldDB" id="A0A0E0M7Q6"/>
<dbReference type="EnsemblPlants" id="OPUNC10G08770.1">
    <property type="protein sequence ID" value="OPUNC10G08770.1"/>
    <property type="gene ID" value="OPUNC10G08770"/>
</dbReference>
<dbReference type="HOGENOM" id="CLU_1974119_0_0_1"/>
<reference evidence="2" key="2">
    <citation type="submission" date="2018-05" db="EMBL/GenBank/DDBJ databases">
        <title>OpunRS2 (Oryza punctata Reference Sequence Version 2).</title>
        <authorList>
            <person name="Zhang J."/>
            <person name="Kudrna D."/>
            <person name="Lee S."/>
            <person name="Talag J."/>
            <person name="Welchert J."/>
            <person name="Wing R.A."/>
        </authorList>
    </citation>
    <scope>NUCLEOTIDE SEQUENCE [LARGE SCALE GENOMIC DNA]</scope>
</reference>
<name>A0A0E0M7Q6_ORYPU</name>
<evidence type="ECO:0000313" key="2">
    <source>
        <dbReference type="EnsemblPlants" id="OPUNC10G08770.1"/>
    </source>
</evidence>
<reference evidence="2" key="1">
    <citation type="submission" date="2015-04" db="UniProtKB">
        <authorList>
            <consortium name="EnsemblPlants"/>
        </authorList>
    </citation>
    <scope>IDENTIFICATION</scope>
</reference>
<sequence>MARGGGDAGNPSKATMTVKPPTMSFDLDDSPLAAASSCHNMVTLGGLVRGRGDPSFSLTLSLANPTVASDVELLLDGRAVTRRSRGGHALKATLTREGGKITSESLAHRTSNGDTCRCRFPPGALFE</sequence>
<protein>
    <submittedName>
        <fullName evidence="2">Uncharacterized protein</fullName>
    </submittedName>
</protein>